<keyword evidence="6" id="KW-0342">GTP-binding</keyword>
<dbReference type="AlphaFoldDB" id="A0AA47NZM0"/>
<protein>
    <recommendedName>
        <fullName evidence="10">Ras-related protein Rab-7b</fullName>
    </recommendedName>
</protein>
<evidence type="ECO:0000256" key="5">
    <source>
        <dbReference type="ARBA" id="ARBA00022927"/>
    </source>
</evidence>
<dbReference type="GO" id="GO:0015031">
    <property type="term" value="P:protein transport"/>
    <property type="evidence" value="ECO:0007669"/>
    <property type="project" value="UniProtKB-KW"/>
</dbReference>
<dbReference type="FunFam" id="3.40.50.300:FF:000751">
    <property type="entry name" value="Rab family GTPase, putative"/>
    <property type="match status" value="1"/>
</dbReference>
<dbReference type="SMART" id="SM00175">
    <property type="entry name" value="RAB"/>
    <property type="match status" value="1"/>
</dbReference>
<keyword evidence="7" id="KW-0449">Lipoprotein</keyword>
<comment type="similarity">
    <text evidence="2">Belongs to the small GTPase superfamily. Rab family.</text>
</comment>
<reference evidence="11" key="1">
    <citation type="journal article" date="2023" name="Front. Mar. Sci.">
        <title>A new Merluccius polli reference genome to investigate the effects of global change in West African waters.</title>
        <authorList>
            <person name="Mateo J.L."/>
            <person name="Blanco-Fernandez C."/>
            <person name="Garcia-Vazquez E."/>
            <person name="Machado-Schiaffino G."/>
        </authorList>
    </citation>
    <scope>NUCLEOTIDE SEQUENCE</scope>
    <source>
        <strain evidence="11">C29</strain>
        <tissue evidence="11">Fin</tissue>
    </source>
</reference>
<evidence type="ECO:0000256" key="9">
    <source>
        <dbReference type="ARBA" id="ARBA00058158"/>
    </source>
</evidence>
<dbReference type="PANTHER" id="PTHR47981">
    <property type="entry name" value="RAB FAMILY"/>
    <property type="match status" value="1"/>
</dbReference>
<evidence type="ECO:0000256" key="10">
    <source>
        <dbReference type="ARBA" id="ARBA00067801"/>
    </source>
</evidence>
<comment type="caution">
    <text evidence="11">The sequence shown here is derived from an EMBL/GenBank/DDBJ whole genome shotgun (WGS) entry which is preliminary data.</text>
</comment>
<evidence type="ECO:0000256" key="2">
    <source>
        <dbReference type="ARBA" id="ARBA00006270"/>
    </source>
</evidence>
<evidence type="ECO:0000256" key="1">
    <source>
        <dbReference type="ARBA" id="ARBA00004616"/>
    </source>
</evidence>
<dbReference type="GO" id="GO:0005764">
    <property type="term" value="C:lysosome"/>
    <property type="evidence" value="ECO:0007669"/>
    <property type="project" value="TreeGrafter"/>
</dbReference>
<keyword evidence="3" id="KW-0813">Transport</keyword>
<evidence type="ECO:0000313" key="12">
    <source>
        <dbReference type="Proteomes" id="UP001174136"/>
    </source>
</evidence>
<dbReference type="InterPro" id="IPR001806">
    <property type="entry name" value="Small_GTPase"/>
</dbReference>
<proteinExistence type="inferred from homology"/>
<dbReference type="PROSITE" id="PS51421">
    <property type="entry name" value="RAS"/>
    <property type="match status" value="1"/>
</dbReference>
<dbReference type="GO" id="GO:0030670">
    <property type="term" value="C:phagocytic vesicle membrane"/>
    <property type="evidence" value="ECO:0007669"/>
    <property type="project" value="UniProtKB-SubCell"/>
</dbReference>
<dbReference type="PROSITE" id="PS51419">
    <property type="entry name" value="RAB"/>
    <property type="match status" value="1"/>
</dbReference>
<dbReference type="NCBIfam" id="TIGR00231">
    <property type="entry name" value="small_GTP"/>
    <property type="match status" value="1"/>
</dbReference>
<keyword evidence="4" id="KW-0547">Nucleotide-binding</keyword>
<accession>A0AA47NZM0</accession>
<keyword evidence="12" id="KW-1185">Reference proteome</keyword>
<dbReference type="GO" id="GO:0090385">
    <property type="term" value="P:phagosome-lysosome fusion"/>
    <property type="evidence" value="ECO:0007669"/>
    <property type="project" value="TreeGrafter"/>
</dbReference>
<evidence type="ECO:0000313" key="11">
    <source>
        <dbReference type="EMBL" id="KAK0141697.1"/>
    </source>
</evidence>
<dbReference type="InterPro" id="IPR027417">
    <property type="entry name" value="P-loop_NTPase"/>
</dbReference>
<comment type="subcellular location">
    <subcellularLocation>
        <location evidence="1">Cytoplasmic vesicle</location>
        <location evidence="1">Phagosome membrane</location>
        <topology evidence="1">Lipid-anchor</topology>
        <orientation evidence="1">Cytoplasmic side</orientation>
    </subcellularLocation>
</comment>
<dbReference type="SMART" id="SM00176">
    <property type="entry name" value="RAN"/>
    <property type="match status" value="1"/>
</dbReference>
<sequence>MVFWATNSTQTGVELAPRCREMSQRIHSPVHLLCSFTLPENWSTAVWVPGHWAAAVRGVESVDSGVKLEDSREVSFCVEGRLISATQGVLLSHSETVRDPPKKASKTMTVRTGPTRLKVILIGNSGVGKSSLTARYVNHSFLTFHRATIGTDFVTKDETVDGRAVILEIWDTAGTERFQSLGASMYRWSHCCVLVFDVTSSASFLALEAWREDFLARGDPPDPAGFPFIVVGNKTDMENREVTCEQATRWCARIGAQYHEGSAMEDLRVNQAFRDAARAAFQQIHYSLQYKKHTLENTGHFQLACKQPRETRARCQC</sequence>
<evidence type="ECO:0000256" key="7">
    <source>
        <dbReference type="ARBA" id="ARBA00023288"/>
    </source>
</evidence>
<keyword evidence="8" id="KW-0636">Prenylation</keyword>
<dbReference type="GO" id="GO:0005770">
    <property type="term" value="C:late endosome"/>
    <property type="evidence" value="ECO:0007669"/>
    <property type="project" value="UniProtKB-ARBA"/>
</dbReference>
<dbReference type="EMBL" id="JAOPHQ010003756">
    <property type="protein sequence ID" value="KAK0141697.1"/>
    <property type="molecule type" value="Genomic_DNA"/>
</dbReference>
<keyword evidence="5" id="KW-0653">Protein transport</keyword>
<dbReference type="GO" id="GO:0003924">
    <property type="term" value="F:GTPase activity"/>
    <property type="evidence" value="ECO:0007669"/>
    <property type="project" value="InterPro"/>
</dbReference>
<organism evidence="11 12">
    <name type="scientific">Merluccius polli</name>
    <name type="common">Benguela hake</name>
    <name type="synonym">Merluccius cadenati</name>
    <dbReference type="NCBI Taxonomy" id="89951"/>
    <lineage>
        <taxon>Eukaryota</taxon>
        <taxon>Metazoa</taxon>
        <taxon>Chordata</taxon>
        <taxon>Craniata</taxon>
        <taxon>Vertebrata</taxon>
        <taxon>Euteleostomi</taxon>
        <taxon>Actinopterygii</taxon>
        <taxon>Neopterygii</taxon>
        <taxon>Teleostei</taxon>
        <taxon>Neoteleostei</taxon>
        <taxon>Acanthomorphata</taxon>
        <taxon>Zeiogadaria</taxon>
        <taxon>Gadariae</taxon>
        <taxon>Gadiformes</taxon>
        <taxon>Gadoidei</taxon>
        <taxon>Merlucciidae</taxon>
        <taxon>Merluccius</taxon>
    </lineage>
</organism>
<dbReference type="PRINTS" id="PR00449">
    <property type="entry name" value="RASTRNSFRMNG"/>
</dbReference>
<dbReference type="SMART" id="SM00173">
    <property type="entry name" value="RAS"/>
    <property type="match status" value="1"/>
</dbReference>
<gene>
    <name evidence="11" type="primary">rab7_1</name>
    <name evidence="11" type="ORF">N1851_020649</name>
</gene>
<comment type="function">
    <text evidence="9">Controls vesicular trafficking from endosomes to the trans-Golgi network (TGN). Acts as a negative regulator of TLR9 signaling and can suppress TLR9-triggered TNFA, IL6, and IFNB production in macrophages by promoting TLR9 lysosomal degradation. Also negatively regulates TLR4 signaling in macrophages by promoting lysosomal degradation of TLR4. Promotes megakaryocytic differentiation by increasing NF-kappa-B-dependent IL6 production and subsequently enhancing the association of STAT3 with GATA1. Not involved in the regulation of the EGF- and EGFR degradation pathway.</text>
</comment>
<dbReference type="SUPFAM" id="SSF52540">
    <property type="entry name" value="P-loop containing nucleoside triphosphate hydrolases"/>
    <property type="match status" value="1"/>
</dbReference>
<evidence type="ECO:0000256" key="8">
    <source>
        <dbReference type="ARBA" id="ARBA00023289"/>
    </source>
</evidence>
<dbReference type="GO" id="GO:0005525">
    <property type="term" value="F:GTP binding"/>
    <property type="evidence" value="ECO:0007669"/>
    <property type="project" value="UniProtKB-KW"/>
</dbReference>
<dbReference type="PANTHER" id="PTHR47981:SF6">
    <property type="entry name" value="SI:DKEY-13A21.4"/>
    <property type="match status" value="1"/>
</dbReference>
<dbReference type="GO" id="GO:0008333">
    <property type="term" value="P:endosome to lysosome transport"/>
    <property type="evidence" value="ECO:0007669"/>
    <property type="project" value="TreeGrafter"/>
</dbReference>
<dbReference type="InterPro" id="IPR005225">
    <property type="entry name" value="Small_GTP-bd"/>
</dbReference>
<evidence type="ECO:0000256" key="3">
    <source>
        <dbReference type="ARBA" id="ARBA00022448"/>
    </source>
</evidence>
<dbReference type="Pfam" id="PF00071">
    <property type="entry name" value="Ras"/>
    <property type="match status" value="1"/>
</dbReference>
<evidence type="ECO:0000256" key="6">
    <source>
        <dbReference type="ARBA" id="ARBA00023134"/>
    </source>
</evidence>
<name>A0AA47NZM0_MERPO</name>
<dbReference type="SMART" id="SM00174">
    <property type="entry name" value="RHO"/>
    <property type="match status" value="1"/>
</dbReference>
<evidence type="ECO:0000256" key="4">
    <source>
        <dbReference type="ARBA" id="ARBA00022741"/>
    </source>
</evidence>
<dbReference type="GO" id="GO:0002682">
    <property type="term" value="P:regulation of immune system process"/>
    <property type="evidence" value="ECO:0007669"/>
    <property type="project" value="UniProtKB-ARBA"/>
</dbReference>
<dbReference type="Gene3D" id="3.40.50.300">
    <property type="entry name" value="P-loop containing nucleotide triphosphate hydrolases"/>
    <property type="match status" value="1"/>
</dbReference>
<dbReference type="Proteomes" id="UP001174136">
    <property type="component" value="Unassembled WGS sequence"/>
</dbReference>